<dbReference type="EMBL" id="JABWCV010000009">
    <property type="protein sequence ID" value="NVF14403.1"/>
    <property type="molecule type" value="Genomic_DNA"/>
</dbReference>
<protein>
    <submittedName>
        <fullName evidence="2">Uncharacterized protein</fullName>
    </submittedName>
</protein>
<keyword evidence="1" id="KW-0732">Signal</keyword>
<evidence type="ECO:0000313" key="2">
    <source>
        <dbReference type="EMBL" id="NVF14403.1"/>
    </source>
</evidence>
<feature type="signal peptide" evidence="1">
    <location>
        <begin position="1"/>
        <end position="26"/>
    </location>
</feature>
<accession>A0A7Y6RCJ0</accession>
<feature type="chain" id="PRO_5030939971" evidence="1">
    <location>
        <begin position="27"/>
        <end position="227"/>
    </location>
</feature>
<comment type="caution">
    <text evidence="2">The sequence shown here is derived from an EMBL/GenBank/DDBJ whole genome shotgun (WGS) entry which is preliminary data.</text>
</comment>
<reference evidence="2 3" key="1">
    <citation type="submission" date="2020-06" db="EMBL/GenBank/DDBJ databases">
        <title>Halomonas sp. QX-1 draft genome sequence.</title>
        <authorList>
            <person name="Qiu X."/>
        </authorList>
    </citation>
    <scope>NUCLEOTIDE SEQUENCE [LARGE SCALE GENOMIC DNA]</scope>
    <source>
        <strain evidence="2 3">QX-1</strain>
    </source>
</reference>
<sequence length="227" mass="24418">MHAFRLLSALVTTLMITLPVSLQAHAQTQAQPGGQWSEYDDVFEDGARHAHIWQWGWTGIYGTSLAVNAYQSSEANDPDDRFDARVGVVKSALALGGMLTDRQPHPAALAEYERLKASGELSGVQALGLQLAQAERERRGWGARVGSLVVNGVAGAVIAADGRESDGAINFATGMLVNELQIWTQPNQATSAINRFQPATLALGPMTIPGEYVLHVGPQQLGATWRY</sequence>
<keyword evidence="3" id="KW-1185">Reference proteome</keyword>
<gene>
    <name evidence="2" type="ORF">HUO07_09485</name>
</gene>
<dbReference type="RefSeq" id="WP_176303378.1">
    <property type="nucleotide sequence ID" value="NZ_JABWCV010000009.1"/>
</dbReference>
<organism evidence="2 3">
    <name type="scientific">Vreelandella maris</name>
    <dbReference type="NCBI Taxonomy" id="2729617"/>
    <lineage>
        <taxon>Bacteria</taxon>
        <taxon>Pseudomonadati</taxon>
        <taxon>Pseudomonadota</taxon>
        <taxon>Gammaproteobacteria</taxon>
        <taxon>Oceanospirillales</taxon>
        <taxon>Halomonadaceae</taxon>
        <taxon>Vreelandella</taxon>
    </lineage>
</organism>
<evidence type="ECO:0000313" key="3">
    <source>
        <dbReference type="Proteomes" id="UP000589984"/>
    </source>
</evidence>
<evidence type="ECO:0000256" key="1">
    <source>
        <dbReference type="SAM" id="SignalP"/>
    </source>
</evidence>
<proteinExistence type="predicted"/>
<dbReference type="Proteomes" id="UP000589984">
    <property type="component" value="Unassembled WGS sequence"/>
</dbReference>
<dbReference type="AlphaFoldDB" id="A0A7Y6RCJ0"/>
<name>A0A7Y6RCJ0_9GAMM</name>